<dbReference type="PROSITE" id="PS01042">
    <property type="entry name" value="HOMOSER_DHGENASE"/>
    <property type="match status" value="1"/>
</dbReference>
<comment type="pathway">
    <text evidence="2">Amino-acid biosynthesis; L-methionine biosynthesis via de novo pathway; L-homoserine from L-aspartate: step 1/3.</text>
</comment>
<dbReference type="RefSeq" id="WP_208832557.1">
    <property type="nucleotide sequence ID" value="NZ_CP072110.1"/>
</dbReference>
<keyword evidence="9" id="KW-0521">NADP</keyword>
<dbReference type="PANTHER" id="PTHR43070:SF3">
    <property type="entry name" value="HOMOSERINE DEHYDROGENASE"/>
    <property type="match status" value="1"/>
</dbReference>
<dbReference type="InterPro" id="IPR001342">
    <property type="entry name" value="HDH_cat"/>
</dbReference>
<comment type="cofactor">
    <cofactor evidence="1">
        <name>a metal cation</name>
        <dbReference type="ChEBI" id="CHEBI:25213"/>
    </cofactor>
</comment>
<evidence type="ECO:0000256" key="3">
    <source>
        <dbReference type="ARBA" id="ARBA00005056"/>
    </source>
</evidence>
<dbReference type="AlphaFoldDB" id="A0A975DCP8"/>
<evidence type="ECO:0000256" key="7">
    <source>
        <dbReference type="ARBA" id="ARBA00022605"/>
    </source>
</evidence>
<dbReference type="GO" id="GO:0050661">
    <property type="term" value="F:NADP binding"/>
    <property type="evidence" value="ECO:0007669"/>
    <property type="project" value="InterPro"/>
</dbReference>
<comment type="catalytic activity">
    <reaction evidence="12">
        <text>L-homoserine + NADP(+) = L-aspartate 4-semialdehyde + NADPH + H(+)</text>
        <dbReference type="Rhea" id="RHEA:15761"/>
        <dbReference type="ChEBI" id="CHEBI:15378"/>
        <dbReference type="ChEBI" id="CHEBI:57476"/>
        <dbReference type="ChEBI" id="CHEBI:57783"/>
        <dbReference type="ChEBI" id="CHEBI:58349"/>
        <dbReference type="ChEBI" id="CHEBI:537519"/>
        <dbReference type="EC" id="1.1.1.3"/>
    </reaction>
    <physiologicalReaction direction="right-to-left" evidence="12">
        <dbReference type="Rhea" id="RHEA:15763"/>
    </physiologicalReaction>
</comment>
<dbReference type="GO" id="GO:0009086">
    <property type="term" value="P:methionine biosynthetic process"/>
    <property type="evidence" value="ECO:0007669"/>
    <property type="project" value="UniProtKB-KW"/>
</dbReference>
<dbReference type="InterPro" id="IPR001048">
    <property type="entry name" value="Asp/Glu/Uridylate_kinase"/>
</dbReference>
<evidence type="ECO:0000313" key="17">
    <source>
        <dbReference type="EMBL" id="QTH64503.1"/>
    </source>
</evidence>
<organism evidence="17 18">
    <name type="scientific">Psychrosphaera ytuae</name>
    <dbReference type="NCBI Taxonomy" id="2820710"/>
    <lineage>
        <taxon>Bacteria</taxon>
        <taxon>Pseudomonadati</taxon>
        <taxon>Pseudomonadota</taxon>
        <taxon>Gammaproteobacteria</taxon>
        <taxon>Alteromonadales</taxon>
        <taxon>Pseudoalteromonadaceae</taxon>
        <taxon>Psychrosphaera</taxon>
    </lineage>
</organism>
<dbReference type="PANTHER" id="PTHR43070">
    <property type="match status" value="1"/>
</dbReference>
<evidence type="ECO:0000259" key="16">
    <source>
        <dbReference type="Pfam" id="PF03447"/>
    </source>
</evidence>
<evidence type="ECO:0000256" key="1">
    <source>
        <dbReference type="ARBA" id="ARBA00001920"/>
    </source>
</evidence>
<evidence type="ECO:0000256" key="11">
    <source>
        <dbReference type="ARBA" id="ARBA00023167"/>
    </source>
</evidence>
<evidence type="ECO:0000259" key="14">
    <source>
        <dbReference type="Pfam" id="PF00696"/>
    </source>
</evidence>
<evidence type="ECO:0000256" key="12">
    <source>
        <dbReference type="ARBA" id="ARBA00048841"/>
    </source>
</evidence>
<evidence type="ECO:0000256" key="6">
    <source>
        <dbReference type="ARBA" id="ARBA00013213"/>
    </source>
</evidence>
<evidence type="ECO:0000259" key="15">
    <source>
        <dbReference type="Pfam" id="PF00742"/>
    </source>
</evidence>
<dbReference type="SUPFAM" id="SSF53633">
    <property type="entry name" value="Carbamate kinase-like"/>
    <property type="match status" value="1"/>
</dbReference>
<dbReference type="InterPro" id="IPR036393">
    <property type="entry name" value="AceGlu_kinase-like_sf"/>
</dbReference>
<keyword evidence="18" id="KW-1185">Reference proteome</keyword>
<dbReference type="InterPro" id="IPR036291">
    <property type="entry name" value="NAD(P)-bd_dom_sf"/>
</dbReference>
<name>A0A975DCP8_9GAMM</name>
<comment type="catalytic activity">
    <reaction evidence="13">
        <text>L-homoserine + NAD(+) = L-aspartate 4-semialdehyde + NADH + H(+)</text>
        <dbReference type="Rhea" id="RHEA:15757"/>
        <dbReference type="ChEBI" id="CHEBI:15378"/>
        <dbReference type="ChEBI" id="CHEBI:57476"/>
        <dbReference type="ChEBI" id="CHEBI:57540"/>
        <dbReference type="ChEBI" id="CHEBI:57945"/>
        <dbReference type="ChEBI" id="CHEBI:537519"/>
        <dbReference type="EC" id="1.1.1.3"/>
    </reaction>
    <physiologicalReaction direction="right-to-left" evidence="13">
        <dbReference type="Rhea" id="RHEA:15759"/>
    </physiologicalReaction>
</comment>
<dbReference type="InterPro" id="IPR005106">
    <property type="entry name" value="Asp/hSer_DH_NAD-bd"/>
</dbReference>
<dbReference type="GO" id="GO:0009088">
    <property type="term" value="P:threonine biosynthetic process"/>
    <property type="evidence" value="ECO:0007669"/>
    <property type="project" value="UniProtKB-KW"/>
</dbReference>
<comment type="pathway">
    <text evidence="4">Amino-acid biosynthesis; L-methionine biosynthesis via de novo pathway; L-homoserine from L-aspartate: step 3/3.</text>
</comment>
<dbReference type="InterPro" id="IPR011147">
    <property type="entry name" value="Bifunc_Aspkin/hSer_DH"/>
</dbReference>
<sequence length="850" mass="93694">MPFEAEVPNIQVHSGEPIRVHEVFKFGGSSLGTAPRVLAAARATLAESNVSAVVVSANGNNTDHLIQLCDDKALLDEALTGDSKLLAKQLKTLIEQQTELARLCISDKYLNEYIELLHQDQNSISRWLNNGHPNLTRADIIAYGEVWSARLFALALEFLNEQNKNRKFTSSRWIDARNVLRFNKNGFCESTSFAKLQATLNQTKTTHERNINVITGFVASDHMGKTILLGRNGSDYSASLIASLLDAKKVTFWTDVDGVFSADPNSVSEARRRDELSYQNAFTLSQLGSPVLHHRTLSPLESNAIELTIRRLDTEYASNQNNTETNKLKVGSSIRHQDLNQKEDWIVHVKKDLALIDLECVPEQYPILLHFENNIGQLQTNSLNTALSLALIDPQLELLTLDNTHADFKHVSLISVITHNSHQLQDWFAQFFTQHNITPIQLLTMPNALVALVDDKQLDDGQSTASKDNIESLLHSALSNLHTELLVGLIGPGQVGGEVLDRIASLQPEANLAKRCRFVLLANSKQQVSLNELTQWSSTLNESSGLKQTADQDLVQFSKKLKSLVHTDTVQSVIIDTTGSDQVATYYSQFFSDGHHVITANKVAGSSHSTNYQLLQHVARDNAVKWLYESTVGAGLPVIQTIKNLIQSGDRIHSIKTVCSGSLAYIFNQYSQGTRFSEAIAQAKQKGFTEPDPRLDLSGIDIARKLVILAREAGANLELNDIALPNWLPNSVCDAPSLDIDKHANQLDAYFDSQVPTTPTALVPLAQIDFQYGIQTDQPGYIVANARLELTDVDSDSPFHGLLPGDNLFLIESEFYQDIPLVIRGPGAGATVTASGVLADLLTLLSSKHL</sequence>
<evidence type="ECO:0000256" key="8">
    <source>
        <dbReference type="ARBA" id="ARBA00022697"/>
    </source>
</evidence>
<gene>
    <name evidence="17" type="ORF">J1N51_03235</name>
</gene>
<feature type="domain" description="Aspartate/homoserine dehydrogenase NAD-binding" evidence="16">
    <location>
        <begin position="491"/>
        <end position="629"/>
    </location>
</feature>
<feature type="domain" description="Homoserine dehydrogenase catalytic" evidence="15">
    <location>
        <begin position="637"/>
        <end position="842"/>
    </location>
</feature>
<dbReference type="PROSITE" id="PS00324">
    <property type="entry name" value="ASPARTOKINASE"/>
    <property type="match status" value="1"/>
</dbReference>
<dbReference type="EMBL" id="CP072110">
    <property type="protein sequence ID" value="QTH64503.1"/>
    <property type="molecule type" value="Genomic_DNA"/>
</dbReference>
<dbReference type="Gene3D" id="3.40.50.720">
    <property type="entry name" value="NAD(P)-binding Rossmann-like Domain"/>
    <property type="match status" value="1"/>
</dbReference>
<proteinExistence type="predicted"/>
<dbReference type="GO" id="GO:0004412">
    <property type="term" value="F:homoserine dehydrogenase activity"/>
    <property type="evidence" value="ECO:0007669"/>
    <property type="project" value="UniProtKB-EC"/>
</dbReference>
<dbReference type="GO" id="GO:0004072">
    <property type="term" value="F:aspartate kinase activity"/>
    <property type="evidence" value="ECO:0007669"/>
    <property type="project" value="InterPro"/>
</dbReference>
<evidence type="ECO:0000256" key="4">
    <source>
        <dbReference type="ARBA" id="ARBA00005062"/>
    </source>
</evidence>
<feature type="domain" description="Aspartate/glutamate/uridylate kinase" evidence="14">
    <location>
        <begin position="23"/>
        <end position="310"/>
    </location>
</feature>
<evidence type="ECO:0000256" key="2">
    <source>
        <dbReference type="ARBA" id="ARBA00004986"/>
    </source>
</evidence>
<accession>A0A975DCP8</accession>
<comment type="pathway">
    <text evidence="3">Amino-acid biosynthesis; L-threonine biosynthesis; L-threonine from L-aspartate: step 3/5.</text>
</comment>
<evidence type="ECO:0000256" key="13">
    <source>
        <dbReference type="ARBA" id="ARBA00049031"/>
    </source>
</evidence>
<dbReference type="SUPFAM" id="SSF55347">
    <property type="entry name" value="Glyceraldehyde-3-phosphate dehydrogenase-like, C-terminal domain"/>
    <property type="match status" value="1"/>
</dbReference>
<dbReference type="KEGG" id="psym:J1N51_03235"/>
<dbReference type="Gene3D" id="3.40.1160.10">
    <property type="entry name" value="Acetylglutamate kinase-like"/>
    <property type="match status" value="1"/>
</dbReference>
<dbReference type="Gene3D" id="1.20.120.1320">
    <property type="entry name" value="Aspartokinase, catalytic domain"/>
    <property type="match status" value="1"/>
</dbReference>
<dbReference type="Proteomes" id="UP000682739">
    <property type="component" value="Chromosome"/>
</dbReference>
<keyword evidence="8" id="KW-0791">Threonine biosynthesis</keyword>
<dbReference type="Pfam" id="PF00742">
    <property type="entry name" value="Homoserine_dh"/>
    <property type="match status" value="1"/>
</dbReference>
<dbReference type="Pfam" id="PF00696">
    <property type="entry name" value="AA_kinase"/>
    <property type="match status" value="1"/>
</dbReference>
<keyword evidence="10" id="KW-0560">Oxidoreductase</keyword>
<dbReference type="InterPro" id="IPR019811">
    <property type="entry name" value="HDH_CS"/>
</dbReference>
<dbReference type="Pfam" id="PF03447">
    <property type="entry name" value="NAD_binding_3"/>
    <property type="match status" value="1"/>
</dbReference>
<reference evidence="17" key="1">
    <citation type="submission" date="2021-03" db="EMBL/GenBank/DDBJ databases">
        <title>Description of Psychrosphaera ytuae sp. nov. isolated from deep sea sediment of South China Sea.</title>
        <authorList>
            <person name="Zhang J."/>
            <person name="Xu X.-D."/>
        </authorList>
    </citation>
    <scope>NUCLEOTIDE SEQUENCE</scope>
    <source>
        <strain evidence="17">MTZ26</strain>
    </source>
</reference>
<dbReference type="EC" id="1.1.1.3" evidence="6"/>
<protein>
    <recommendedName>
        <fullName evidence="6">homoserine dehydrogenase</fullName>
        <ecNumber evidence="6">1.1.1.3</ecNumber>
    </recommendedName>
</protein>
<keyword evidence="7" id="KW-0028">Amino-acid biosynthesis</keyword>
<comment type="pathway">
    <text evidence="5">Amino-acid biosynthesis; L-threonine biosynthesis; L-threonine from L-aspartate: step 1/5.</text>
</comment>
<evidence type="ECO:0000256" key="9">
    <source>
        <dbReference type="ARBA" id="ARBA00022857"/>
    </source>
</evidence>
<keyword evidence="11" id="KW-0486">Methionine biosynthesis</keyword>
<evidence type="ECO:0000313" key="18">
    <source>
        <dbReference type="Proteomes" id="UP000682739"/>
    </source>
</evidence>
<evidence type="ECO:0000256" key="10">
    <source>
        <dbReference type="ARBA" id="ARBA00023002"/>
    </source>
</evidence>
<dbReference type="Gene3D" id="3.30.360.10">
    <property type="entry name" value="Dihydrodipicolinate Reductase, domain 2"/>
    <property type="match status" value="1"/>
</dbReference>
<evidence type="ECO:0000256" key="5">
    <source>
        <dbReference type="ARBA" id="ARBA00005139"/>
    </source>
</evidence>
<dbReference type="InterPro" id="IPR042199">
    <property type="entry name" value="AsparK_Bifunc_asparK/hSer_DH"/>
</dbReference>
<dbReference type="SUPFAM" id="SSF51735">
    <property type="entry name" value="NAD(P)-binding Rossmann-fold domains"/>
    <property type="match status" value="1"/>
</dbReference>
<dbReference type="InterPro" id="IPR018042">
    <property type="entry name" value="Aspartate_kinase_CS"/>
</dbReference>